<accession>A0ABR4Q616</accession>
<evidence type="ECO:0000313" key="2">
    <source>
        <dbReference type="EMBL" id="KAL5105096.1"/>
    </source>
</evidence>
<feature type="compositionally biased region" description="Basic and acidic residues" evidence="1">
    <location>
        <begin position="155"/>
        <end position="167"/>
    </location>
</feature>
<proteinExistence type="predicted"/>
<feature type="region of interest" description="Disordered" evidence="1">
    <location>
        <begin position="1"/>
        <end position="33"/>
    </location>
</feature>
<comment type="caution">
    <text evidence="2">The sequence shown here is derived from an EMBL/GenBank/DDBJ whole genome shotgun (WGS) entry which is preliminary data.</text>
</comment>
<evidence type="ECO:0000256" key="1">
    <source>
        <dbReference type="SAM" id="MobiDB-lite"/>
    </source>
</evidence>
<feature type="compositionally biased region" description="Basic and acidic residues" evidence="1">
    <location>
        <begin position="131"/>
        <end position="140"/>
    </location>
</feature>
<dbReference type="Proteomes" id="UP001651158">
    <property type="component" value="Unassembled WGS sequence"/>
</dbReference>
<keyword evidence="3" id="KW-1185">Reference proteome</keyword>
<gene>
    <name evidence="2" type="ORF">TcWFU_001283</name>
</gene>
<organism evidence="2 3">
    <name type="scientific">Taenia crassiceps</name>
    <dbReference type="NCBI Taxonomy" id="6207"/>
    <lineage>
        <taxon>Eukaryota</taxon>
        <taxon>Metazoa</taxon>
        <taxon>Spiralia</taxon>
        <taxon>Lophotrochozoa</taxon>
        <taxon>Platyhelminthes</taxon>
        <taxon>Cestoda</taxon>
        <taxon>Eucestoda</taxon>
        <taxon>Cyclophyllidea</taxon>
        <taxon>Taeniidae</taxon>
        <taxon>Taenia</taxon>
    </lineage>
</organism>
<reference evidence="2 3" key="1">
    <citation type="journal article" date="2022" name="Front. Cell. Infect. Microbiol.">
        <title>The Genomes of Two Strains of Taenia crassiceps the Animal Model for the Study of Human Cysticercosis.</title>
        <authorList>
            <person name="Bobes R.J."/>
            <person name="Estrada K."/>
            <person name="Rios-Valencia D.G."/>
            <person name="Calderon-Gallegos A."/>
            <person name="de la Torre P."/>
            <person name="Carrero J.C."/>
            <person name="Sanchez-Flores A."/>
            <person name="Laclette J.P."/>
        </authorList>
    </citation>
    <scope>NUCLEOTIDE SEQUENCE [LARGE SCALE GENOMIC DNA]</scope>
    <source>
        <strain evidence="2">WFUcys</strain>
    </source>
</reference>
<sequence length="246" mass="28621">MVPPVSRFHASRRRSRSPLGVSGRPLRGIHDNGSLRHLRENNLYSEYRPKFREEPLSNGARRDFGPRRYVRSMGWKTIPEDHPRSSMLRRNGFIDTGQVANFGRGYYEERSRGRESVVERERRYDLRGDYQQYRNERQQPYDEMPSHGGRQGGRSFDRDAWRSDRVPPHRNAPVVVSPHPRQKPRYNITAPQRYERPSASFGARAVRSLDGGGRGPTHPTYRTGRGSVRRPAFRTGPVQRPPPPRR</sequence>
<name>A0ABR4Q616_9CEST</name>
<protein>
    <submittedName>
        <fullName evidence="2">Uncharacterized protein</fullName>
    </submittedName>
</protein>
<evidence type="ECO:0000313" key="3">
    <source>
        <dbReference type="Proteomes" id="UP001651158"/>
    </source>
</evidence>
<feature type="region of interest" description="Disordered" evidence="1">
    <location>
        <begin position="131"/>
        <end position="246"/>
    </location>
</feature>
<dbReference type="EMBL" id="JAKROA010000009">
    <property type="protein sequence ID" value="KAL5105096.1"/>
    <property type="molecule type" value="Genomic_DNA"/>
</dbReference>